<evidence type="ECO:0000256" key="13">
    <source>
        <dbReference type="ARBA" id="ARBA00077165"/>
    </source>
</evidence>
<evidence type="ECO:0000256" key="5">
    <source>
        <dbReference type="ARBA" id="ARBA00050607"/>
    </source>
</evidence>
<dbReference type="Gene3D" id="3.30.70.3550">
    <property type="entry name" value="Leucyl/phenylalanyl-tRNA-protein transferase, N-terminal domain"/>
    <property type="match status" value="1"/>
</dbReference>
<organism evidence="16 17">
    <name type="scientific">Halopseudomonas yangmingensis</name>
    <dbReference type="NCBI Taxonomy" id="1720063"/>
    <lineage>
        <taxon>Bacteria</taxon>
        <taxon>Pseudomonadati</taxon>
        <taxon>Pseudomonadota</taxon>
        <taxon>Gammaproteobacteria</taxon>
        <taxon>Pseudomonadales</taxon>
        <taxon>Pseudomonadaceae</taxon>
        <taxon>Halopseudomonas</taxon>
    </lineage>
</organism>
<dbReference type="InterPro" id="IPR016181">
    <property type="entry name" value="Acyl_CoA_acyltransferase"/>
</dbReference>
<dbReference type="GO" id="GO:0005737">
    <property type="term" value="C:cytoplasm"/>
    <property type="evidence" value="ECO:0007669"/>
    <property type="project" value="UniProtKB-SubCell"/>
</dbReference>
<dbReference type="SUPFAM" id="SSF55729">
    <property type="entry name" value="Acyl-CoA N-acyltransferases (Nat)"/>
    <property type="match status" value="1"/>
</dbReference>
<name>A0A1I4RPB9_9GAMM</name>
<evidence type="ECO:0000256" key="7">
    <source>
        <dbReference type="ARBA" id="ARBA00051538"/>
    </source>
</evidence>
<dbReference type="Proteomes" id="UP000243629">
    <property type="component" value="Unassembled WGS sequence"/>
</dbReference>
<dbReference type="OrthoDB" id="9790282at2"/>
<dbReference type="AlphaFoldDB" id="A0A1I4RPB9"/>
<dbReference type="InterPro" id="IPR042221">
    <property type="entry name" value="Leu/Phe-tRNA_Trfase_N"/>
</dbReference>
<reference evidence="17" key="1">
    <citation type="submission" date="2016-10" db="EMBL/GenBank/DDBJ databases">
        <authorList>
            <person name="Varghese N."/>
            <person name="Submissions S."/>
        </authorList>
    </citation>
    <scope>NUCLEOTIDE SEQUENCE [LARGE SCALE GENOMIC DNA]</scope>
    <source>
        <strain evidence="17">DSM 24213</strain>
    </source>
</reference>
<comment type="catalytic activity">
    <reaction evidence="5 15">
        <text>L-phenylalanyl-tRNA(Phe) + an N-terminal L-alpha-aminoacyl-[protein] = an N-terminal L-phenylalanyl-L-alpha-aminoacyl-[protein] + tRNA(Phe)</text>
        <dbReference type="Rhea" id="RHEA:43632"/>
        <dbReference type="Rhea" id="RHEA-COMP:9668"/>
        <dbReference type="Rhea" id="RHEA-COMP:9699"/>
        <dbReference type="Rhea" id="RHEA-COMP:10636"/>
        <dbReference type="Rhea" id="RHEA-COMP:10637"/>
        <dbReference type="ChEBI" id="CHEBI:78442"/>
        <dbReference type="ChEBI" id="CHEBI:78531"/>
        <dbReference type="ChEBI" id="CHEBI:78597"/>
        <dbReference type="ChEBI" id="CHEBI:83561"/>
        <dbReference type="EC" id="2.3.2.6"/>
    </reaction>
</comment>
<sequence length="247" mass="27885">MSALSWLQRDRLWFPPAQHALQAPNGLLAGGGDLSPERLLLAYRSGIFPWYSKGQPLLWWSPDPRTVLQPNTMHVSRSLRRFLRSNRLQVSHDRDFAGVIAACAAPRDYTDSTWITDEMQAAYIELHRRGHAHSIEVWQQDTLVGGLYGVVIGRLFCGESMFSRVDNASKTALFALCHYLQQRRFMLIDCQMPTAHLDSLGACNISRNGYLAQLAECCPPGQPSAWPESSPGERVDTAWLLEHTRHD</sequence>
<dbReference type="PANTHER" id="PTHR30098:SF2">
    <property type="entry name" value="LEUCYL_PHENYLALANYL-TRNA--PROTEIN TRANSFERASE"/>
    <property type="match status" value="1"/>
</dbReference>
<evidence type="ECO:0000256" key="3">
    <source>
        <dbReference type="ARBA" id="ARBA00022679"/>
    </source>
</evidence>
<evidence type="ECO:0000256" key="11">
    <source>
        <dbReference type="ARBA" id="ARBA00074372"/>
    </source>
</evidence>
<dbReference type="InterPro" id="IPR004616">
    <property type="entry name" value="Leu/Phe-tRNA_Trfase"/>
</dbReference>
<keyword evidence="4 15" id="KW-0012">Acyltransferase</keyword>
<evidence type="ECO:0000313" key="17">
    <source>
        <dbReference type="Proteomes" id="UP000243629"/>
    </source>
</evidence>
<keyword evidence="2 15" id="KW-0963">Cytoplasm</keyword>
<comment type="catalytic activity">
    <reaction evidence="7 15">
        <text>N-terminal L-lysyl-[protein] + L-leucyl-tRNA(Leu) = N-terminal L-leucyl-L-lysyl-[protein] + tRNA(Leu) + H(+)</text>
        <dbReference type="Rhea" id="RHEA:12340"/>
        <dbReference type="Rhea" id="RHEA-COMP:9613"/>
        <dbReference type="Rhea" id="RHEA-COMP:9622"/>
        <dbReference type="Rhea" id="RHEA-COMP:12670"/>
        <dbReference type="Rhea" id="RHEA-COMP:12671"/>
        <dbReference type="ChEBI" id="CHEBI:15378"/>
        <dbReference type="ChEBI" id="CHEBI:65249"/>
        <dbReference type="ChEBI" id="CHEBI:78442"/>
        <dbReference type="ChEBI" id="CHEBI:78494"/>
        <dbReference type="ChEBI" id="CHEBI:133043"/>
        <dbReference type="EC" id="2.3.2.6"/>
    </reaction>
</comment>
<evidence type="ECO:0000256" key="2">
    <source>
        <dbReference type="ARBA" id="ARBA00022490"/>
    </source>
</evidence>
<dbReference type="EC" id="2.3.2.6" evidence="10 15"/>
<dbReference type="GO" id="GO:0030163">
    <property type="term" value="P:protein catabolic process"/>
    <property type="evidence" value="ECO:0007669"/>
    <property type="project" value="UniProtKB-UniRule"/>
</dbReference>
<evidence type="ECO:0000256" key="6">
    <source>
        <dbReference type="ARBA" id="ARBA00050652"/>
    </source>
</evidence>
<evidence type="ECO:0000256" key="10">
    <source>
        <dbReference type="ARBA" id="ARBA00066767"/>
    </source>
</evidence>
<gene>
    <name evidence="15" type="primary">aat</name>
    <name evidence="16" type="ORF">SAMN05216217_107107</name>
</gene>
<comment type="subcellular location">
    <subcellularLocation>
        <location evidence="1 15">Cytoplasm</location>
    </subcellularLocation>
</comment>
<dbReference type="PANTHER" id="PTHR30098">
    <property type="entry name" value="LEUCYL/PHENYLALANYL-TRNA--PROTEIN TRANSFERASE"/>
    <property type="match status" value="1"/>
</dbReference>
<evidence type="ECO:0000256" key="9">
    <source>
        <dbReference type="ARBA" id="ARBA00061535"/>
    </source>
</evidence>
<protein>
    <recommendedName>
        <fullName evidence="11 15">Leucyl/phenylalanyl-tRNA--protein transferase</fullName>
        <ecNumber evidence="10 15">2.3.2.6</ecNumber>
    </recommendedName>
    <alternativeName>
        <fullName evidence="12 15">L/F-transferase</fullName>
    </alternativeName>
    <alternativeName>
        <fullName evidence="13 15">Leucyltransferase</fullName>
    </alternativeName>
    <alternativeName>
        <fullName evidence="14 15">Phenyalanyltransferase</fullName>
    </alternativeName>
</protein>
<evidence type="ECO:0000313" key="16">
    <source>
        <dbReference type="EMBL" id="SFM54016.1"/>
    </source>
</evidence>
<dbReference type="NCBIfam" id="TIGR00667">
    <property type="entry name" value="aat"/>
    <property type="match status" value="1"/>
</dbReference>
<accession>A0A1I4RPB9</accession>
<dbReference type="HAMAP" id="MF_00688">
    <property type="entry name" value="Leu_Phe_trans"/>
    <property type="match status" value="1"/>
</dbReference>
<dbReference type="Pfam" id="PF03588">
    <property type="entry name" value="Leu_Phe_trans"/>
    <property type="match status" value="1"/>
</dbReference>
<evidence type="ECO:0000256" key="14">
    <source>
        <dbReference type="ARBA" id="ARBA00083640"/>
    </source>
</evidence>
<dbReference type="InterPro" id="IPR042203">
    <property type="entry name" value="Leu/Phe-tRNA_Trfase_C"/>
</dbReference>
<evidence type="ECO:0000256" key="12">
    <source>
        <dbReference type="ARBA" id="ARBA00077136"/>
    </source>
</evidence>
<comment type="similarity">
    <text evidence="9 15">Belongs to the L/F-transferase family.</text>
</comment>
<dbReference type="GO" id="GO:0008914">
    <property type="term" value="F:leucyl-tRNA--protein transferase activity"/>
    <property type="evidence" value="ECO:0007669"/>
    <property type="project" value="UniProtKB-UniRule"/>
</dbReference>
<dbReference type="FunFam" id="3.40.630.70:FF:000001">
    <property type="entry name" value="Leucyl/phenylalanyl-tRNA--protein transferase"/>
    <property type="match status" value="1"/>
</dbReference>
<comment type="function">
    <text evidence="8 15">Functions in the N-end rule pathway of protein degradation where it conjugates Leu, Phe and, less efficiently, Met from aminoacyl-tRNAs to the N-termini of proteins containing an N-terminal arginine or lysine.</text>
</comment>
<evidence type="ECO:0000256" key="15">
    <source>
        <dbReference type="HAMAP-Rule" id="MF_00688"/>
    </source>
</evidence>
<keyword evidence="17" id="KW-1185">Reference proteome</keyword>
<dbReference type="FunFam" id="3.30.70.3550:FF:000001">
    <property type="entry name" value="Leucyl/phenylalanyl-tRNA--protein transferase"/>
    <property type="match status" value="1"/>
</dbReference>
<evidence type="ECO:0000256" key="8">
    <source>
        <dbReference type="ARBA" id="ARBA00054043"/>
    </source>
</evidence>
<proteinExistence type="inferred from homology"/>
<dbReference type="STRING" id="1720063.SAMN05216217_107107"/>
<evidence type="ECO:0000256" key="1">
    <source>
        <dbReference type="ARBA" id="ARBA00004496"/>
    </source>
</evidence>
<evidence type="ECO:0000256" key="4">
    <source>
        <dbReference type="ARBA" id="ARBA00023315"/>
    </source>
</evidence>
<comment type="catalytic activity">
    <reaction evidence="6 15">
        <text>N-terminal L-arginyl-[protein] + L-leucyl-tRNA(Leu) = N-terminal L-leucyl-L-arginyl-[protein] + tRNA(Leu) + H(+)</text>
        <dbReference type="Rhea" id="RHEA:50416"/>
        <dbReference type="Rhea" id="RHEA-COMP:9613"/>
        <dbReference type="Rhea" id="RHEA-COMP:9622"/>
        <dbReference type="Rhea" id="RHEA-COMP:12672"/>
        <dbReference type="Rhea" id="RHEA-COMP:12673"/>
        <dbReference type="ChEBI" id="CHEBI:15378"/>
        <dbReference type="ChEBI" id="CHEBI:64719"/>
        <dbReference type="ChEBI" id="CHEBI:78442"/>
        <dbReference type="ChEBI" id="CHEBI:78494"/>
        <dbReference type="ChEBI" id="CHEBI:133044"/>
        <dbReference type="EC" id="2.3.2.6"/>
    </reaction>
</comment>
<dbReference type="EMBL" id="FOUI01000007">
    <property type="protein sequence ID" value="SFM54016.1"/>
    <property type="molecule type" value="Genomic_DNA"/>
</dbReference>
<dbReference type="Gene3D" id="3.40.630.70">
    <property type="entry name" value="Leucyl/phenylalanyl-tRNA-protein transferase, C-terminal domain"/>
    <property type="match status" value="1"/>
</dbReference>
<keyword evidence="3 15" id="KW-0808">Transferase</keyword>
<dbReference type="RefSeq" id="WP_093475441.1">
    <property type="nucleotide sequence ID" value="NZ_FOUI01000007.1"/>
</dbReference>